<keyword evidence="1" id="KW-0812">Transmembrane</keyword>
<keyword evidence="3" id="KW-1185">Reference proteome</keyword>
<dbReference type="Proteomes" id="UP000835052">
    <property type="component" value="Unassembled WGS sequence"/>
</dbReference>
<feature type="transmembrane region" description="Helical" evidence="1">
    <location>
        <begin position="36"/>
        <end position="54"/>
    </location>
</feature>
<evidence type="ECO:0000313" key="2">
    <source>
        <dbReference type="EMBL" id="CAD6191812.1"/>
    </source>
</evidence>
<accession>A0A8S1H9I9</accession>
<organism evidence="2 3">
    <name type="scientific">Caenorhabditis auriculariae</name>
    <dbReference type="NCBI Taxonomy" id="2777116"/>
    <lineage>
        <taxon>Eukaryota</taxon>
        <taxon>Metazoa</taxon>
        <taxon>Ecdysozoa</taxon>
        <taxon>Nematoda</taxon>
        <taxon>Chromadorea</taxon>
        <taxon>Rhabditida</taxon>
        <taxon>Rhabditina</taxon>
        <taxon>Rhabditomorpha</taxon>
        <taxon>Rhabditoidea</taxon>
        <taxon>Rhabditidae</taxon>
        <taxon>Peloderinae</taxon>
        <taxon>Caenorhabditis</taxon>
    </lineage>
</organism>
<keyword evidence="1" id="KW-0472">Membrane</keyword>
<protein>
    <submittedName>
        <fullName evidence="2">Uncharacterized protein</fullName>
    </submittedName>
</protein>
<gene>
    <name evidence="2" type="ORF">CAUJ_LOCUS7731</name>
</gene>
<feature type="transmembrane region" description="Helical" evidence="1">
    <location>
        <begin position="66"/>
        <end position="94"/>
    </location>
</feature>
<keyword evidence="1" id="KW-1133">Transmembrane helix</keyword>
<reference evidence="2" key="1">
    <citation type="submission" date="2020-10" db="EMBL/GenBank/DDBJ databases">
        <authorList>
            <person name="Kikuchi T."/>
        </authorList>
    </citation>
    <scope>NUCLEOTIDE SEQUENCE</scope>
    <source>
        <strain evidence="2">NKZ352</strain>
    </source>
</reference>
<proteinExistence type="predicted"/>
<evidence type="ECO:0000313" key="3">
    <source>
        <dbReference type="Proteomes" id="UP000835052"/>
    </source>
</evidence>
<dbReference type="EMBL" id="CAJGYM010000023">
    <property type="protein sequence ID" value="CAD6191812.1"/>
    <property type="molecule type" value="Genomic_DNA"/>
</dbReference>
<dbReference type="AlphaFoldDB" id="A0A8S1H9I9"/>
<name>A0A8S1H9I9_9PELO</name>
<sequence length="102" mass="11375">MDPIPVKREYTKISTGNFSVSEHVTPGNFAIYSTDFFLAILIVILNSNFFIVLLKTRCLHLNLRTILMNTVVANTAYGLTRICISTILGSAFLFDVDISSKN</sequence>
<evidence type="ECO:0000256" key="1">
    <source>
        <dbReference type="SAM" id="Phobius"/>
    </source>
</evidence>
<comment type="caution">
    <text evidence="2">The sequence shown here is derived from an EMBL/GenBank/DDBJ whole genome shotgun (WGS) entry which is preliminary data.</text>
</comment>